<dbReference type="InterPro" id="IPR001707">
    <property type="entry name" value="Cmp_AcTrfase"/>
</dbReference>
<keyword evidence="5 8" id="KW-0808">Transferase</keyword>
<gene>
    <name evidence="10" type="ORF">RWH44_09830</name>
</gene>
<dbReference type="SUPFAM" id="SSF52777">
    <property type="entry name" value="CoA-dependent acyltransferases"/>
    <property type="match status" value="1"/>
</dbReference>
<evidence type="ECO:0000256" key="1">
    <source>
        <dbReference type="ARBA" id="ARBA00002150"/>
    </source>
</evidence>
<evidence type="ECO:0000256" key="9">
    <source>
        <dbReference type="RuleBase" id="RU004156"/>
    </source>
</evidence>
<evidence type="ECO:0000256" key="6">
    <source>
        <dbReference type="ARBA" id="ARBA00023251"/>
    </source>
</evidence>
<dbReference type="Proteomes" id="UP001261125">
    <property type="component" value="Unassembled WGS sequence"/>
</dbReference>
<dbReference type="InterPro" id="IPR023213">
    <property type="entry name" value="CAT-like_dom_sf"/>
</dbReference>
<protein>
    <recommendedName>
        <fullName evidence="4 8">Chloramphenicol acetyltransferase</fullName>
        <ecNumber evidence="3 8">2.3.1.28</ecNumber>
    </recommendedName>
</protein>
<evidence type="ECO:0000256" key="3">
    <source>
        <dbReference type="ARBA" id="ARBA00013235"/>
    </source>
</evidence>
<sequence length="224" mass="25176">MEHPIPIDLDTWPRRQQFAHYLHASPCTYALTVEIDVTDFVAAVRAAARRTYVAQIWALASIVDRHEEFRLCLDEAGAPAVWDRVHPAFTVFHAERETFSCLWVPFDPDFDAFHAAAVRTIAEHAASEEFFPQGEPPRNTFDVSSVPWTSFTGFTLNIQKGWAHLAPIVTLGRYVERDGRVLLPVALQLHHAAADGFHAARFVNELRDLLADGSWLAAPPPAER</sequence>
<dbReference type="PANTHER" id="PTHR38474">
    <property type="entry name" value="SLR0299 PROTEIN"/>
    <property type="match status" value="1"/>
</dbReference>
<dbReference type="PROSITE" id="PS00100">
    <property type="entry name" value="CAT"/>
    <property type="match status" value="1"/>
</dbReference>
<evidence type="ECO:0000313" key="11">
    <source>
        <dbReference type="Proteomes" id="UP001261125"/>
    </source>
</evidence>
<evidence type="ECO:0000256" key="5">
    <source>
        <dbReference type="ARBA" id="ARBA00022679"/>
    </source>
</evidence>
<evidence type="ECO:0000256" key="7">
    <source>
        <dbReference type="ARBA" id="ARBA00023315"/>
    </source>
</evidence>
<comment type="caution">
    <text evidence="10">The sequence shown here is derived from an EMBL/GenBank/DDBJ whole genome shotgun (WGS) entry which is preliminary data.</text>
</comment>
<evidence type="ECO:0000256" key="8">
    <source>
        <dbReference type="RuleBase" id="RU000503"/>
    </source>
</evidence>
<name>A0ABU3SN60_9MICO</name>
<comment type="function">
    <text evidence="1 8">This enzyme is an effector of chloramphenicol resistance in bacteria.</text>
</comment>
<dbReference type="PIRSF" id="PIRSF000440">
    <property type="entry name" value="CAT"/>
    <property type="match status" value="1"/>
</dbReference>
<dbReference type="RefSeq" id="WP_316004435.1">
    <property type="nucleotide sequence ID" value="NZ_JAWDIT010000003.1"/>
</dbReference>
<keyword evidence="11" id="KW-1185">Reference proteome</keyword>
<reference evidence="10 11" key="1">
    <citation type="submission" date="2023-09" db="EMBL/GenBank/DDBJ databases">
        <title>Microbacterium fusihabitans sp. nov., Microbacterium phycihabitans sp. nov., and Microbacterium cervinum sp. nov., isolated from dried seaweeds of beach.</title>
        <authorList>
            <person name="Lee S.D."/>
        </authorList>
    </citation>
    <scope>NUCLEOTIDE SEQUENCE [LARGE SCALE GENOMIC DNA]</scope>
    <source>
        <strain evidence="10 11">KSW2-29</strain>
    </source>
</reference>
<dbReference type="SMART" id="SM01059">
    <property type="entry name" value="CAT"/>
    <property type="match status" value="1"/>
</dbReference>
<comment type="catalytic activity">
    <reaction evidence="8">
        <text>chloramphenicol + acetyl-CoA = chloramphenicol 3-acetate + CoA</text>
        <dbReference type="Rhea" id="RHEA:18421"/>
        <dbReference type="ChEBI" id="CHEBI:16730"/>
        <dbReference type="ChEBI" id="CHEBI:17698"/>
        <dbReference type="ChEBI" id="CHEBI:57287"/>
        <dbReference type="ChEBI" id="CHEBI:57288"/>
        <dbReference type="EC" id="2.3.1.28"/>
    </reaction>
</comment>
<keyword evidence="7 8" id="KW-0012">Acyltransferase</keyword>
<keyword evidence="6 8" id="KW-0046">Antibiotic resistance</keyword>
<evidence type="ECO:0000313" key="10">
    <source>
        <dbReference type="EMBL" id="MDU0346001.1"/>
    </source>
</evidence>
<dbReference type="EC" id="2.3.1.28" evidence="3 8"/>
<proteinExistence type="inferred from homology"/>
<evidence type="ECO:0000256" key="2">
    <source>
        <dbReference type="ARBA" id="ARBA00010571"/>
    </source>
</evidence>
<comment type="similarity">
    <text evidence="2 9">Belongs to the chloramphenicol acetyltransferase family.</text>
</comment>
<dbReference type="Gene3D" id="3.30.559.10">
    <property type="entry name" value="Chloramphenicol acetyltransferase-like domain"/>
    <property type="match status" value="1"/>
</dbReference>
<evidence type="ECO:0000256" key="4">
    <source>
        <dbReference type="ARBA" id="ARBA00020291"/>
    </source>
</evidence>
<organism evidence="10 11">
    <name type="scientific">Microbacterium phycohabitans</name>
    <dbReference type="NCBI Taxonomy" id="3075993"/>
    <lineage>
        <taxon>Bacteria</taxon>
        <taxon>Bacillati</taxon>
        <taxon>Actinomycetota</taxon>
        <taxon>Actinomycetes</taxon>
        <taxon>Micrococcales</taxon>
        <taxon>Microbacteriaceae</taxon>
        <taxon>Microbacterium</taxon>
    </lineage>
</organism>
<dbReference type="EMBL" id="JAWDIT010000003">
    <property type="protein sequence ID" value="MDU0346001.1"/>
    <property type="molecule type" value="Genomic_DNA"/>
</dbReference>
<dbReference type="Pfam" id="PF00302">
    <property type="entry name" value="CAT"/>
    <property type="match status" value="1"/>
</dbReference>
<dbReference type="InterPro" id="IPR018372">
    <property type="entry name" value="Chloramphenicol_AcTrfase_AS"/>
</dbReference>
<dbReference type="PANTHER" id="PTHR38474:SF2">
    <property type="entry name" value="CHLORAMPHENICOL ACETYLTRANSFERASE"/>
    <property type="match status" value="1"/>
</dbReference>
<accession>A0ABU3SN60</accession>